<accession>A0A0G4GZ95</accession>
<dbReference type="CDD" id="cd17039">
    <property type="entry name" value="Ubl_ubiquitin_like"/>
    <property type="match status" value="1"/>
</dbReference>
<evidence type="ECO:0000259" key="2">
    <source>
        <dbReference type="PROSITE" id="PS50053"/>
    </source>
</evidence>
<dbReference type="PANTHER" id="PTHR15204:SF0">
    <property type="entry name" value="LARGE PROLINE-RICH PROTEIN BAG6"/>
    <property type="match status" value="1"/>
</dbReference>
<feature type="compositionally biased region" description="Gly residues" evidence="1">
    <location>
        <begin position="331"/>
        <end position="353"/>
    </location>
</feature>
<feature type="compositionally biased region" description="Pro residues" evidence="1">
    <location>
        <begin position="221"/>
        <end position="255"/>
    </location>
</feature>
<sequence>MEEEIELNVRLLDGSTSSFTVVKDMLVGDFKSVAEDVVGIPPARQRLIFRGRPLDDAQTLGHYITESGMTISLAEIPEEMERGPGTAPNTSGAGPPPQPQQPQPPQQTQHGVHQFPGGIMFHYQTGGSGPMLAGPFPPGGPGNMGSLIQNLLQGLNTNFPPPPQANAQGPTRPPAPPQPQPNASQQSPQQQPTSPPTTESTQPAQAGQPTTQQSPSTGTAPPAPPGESHPVQPPFAPPSASPRPNPTSPTRPPDPLAGNPFAGLVQDLLRGPPQPQQPPGLGTSGNAPSGATRPPLFPANFLQEILRPPQQGSHAGASATAAPTEPAGAGAARGGGTEITGGAGGGGGPGGSWGTEELQQAVRAVRELPPQSRTAVARLLRATANAVDGAAAAAAAPGVGETRGRSPERRSAPPASETEALDEEEEEVWEDAGGEAGGESEEPQTFGGMSGGGMSGSGVGVGGPAGGLPVGGLGGLLSSLMTNLATPPQGTGTGADGGMASAGADGGENPVLSMSEEVQRRYERWTSDQRAFGAAVMHRARQGNQSSAYASGDPRGGSNPVTVPAPEQLLPLRCFRTASATGILQGTDPSADLPELRADYVAWTLKELAEACRNNPDLAAEPDRFPGIRAVLDMLRAD</sequence>
<dbReference type="AlphaFoldDB" id="A0A0G4GZ95"/>
<dbReference type="InterPro" id="IPR000626">
    <property type="entry name" value="Ubiquitin-like_dom"/>
</dbReference>
<dbReference type="EMBL" id="CDMZ01001691">
    <property type="protein sequence ID" value="CEM36275.1"/>
    <property type="molecule type" value="Genomic_DNA"/>
</dbReference>
<feature type="compositionally biased region" description="Acidic residues" evidence="1">
    <location>
        <begin position="419"/>
        <end position="442"/>
    </location>
</feature>
<dbReference type="PANTHER" id="PTHR15204">
    <property type="entry name" value="LARGE PROLINE-RICH PROTEIN BAG6"/>
    <property type="match status" value="1"/>
</dbReference>
<protein>
    <recommendedName>
        <fullName evidence="2">Ubiquitin-like domain-containing protein</fullName>
    </recommendedName>
</protein>
<evidence type="ECO:0000313" key="3">
    <source>
        <dbReference type="EMBL" id="CEM36275.1"/>
    </source>
</evidence>
<feature type="compositionally biased region" description="Low complexity" evidence="1">
    <location>
        <begin position="181"/>
        <end position="220"/>
    </location>
</feature>
<reference evidence="3" key="1">
    <citation type="submission" date="2014-11" db="EMBL/GenBank/DDBJ databases">
        <authorList>
            <person name="Otto D Thomas"/>
            <person name="Naeem Raeece"/>
        </authorList>
    </citation>
    <scope>NUCLEOTIDE SEQUENCE</scope>
</reference>
<feature type="compositionally biased region" description="Gly residues" evidence="1">
    <location>
        <begin position="448"/>
        <end position="460"/>
    </location>
</feature>
<proteinExistence type="predicted"/>
<feature type="domain" description="Ubiquitin-like" evidence="2">
    <location>
        <begin position="5"/>
        <end position="73"/>
    </location>
</feature>
<evidence type="ECO:0000256" key="1">
    <source>
        <dbReference type="SAM" id="MobiDB-lite"/>
    </source>
</evidence>
<feature type="compositionally biased region" description="Low complexity" evidence="1">
    <location>
        <begin position="312"/>
        <end position="330"/>
    </location>
</feature>
<dbReference type="PROSITE" id="PS50053">
    <property type="entry name" value="UBIQUITIN_2"/>
    <property type="match status" value="1"/>
</dbReference>
<dbReference type="GO" id="GO:0036503">
    <property type="term" value="P:ERAD pathway"/>
    <property type="evidence" value="ECO:0007669"/>
    <property type="project" value="TreeGrafter"/>
</dbReference>
<organism evidence="3">
    <name type="scientific">Chromera velia CCMP2878</name>
    <dbReference type="NCBI Taxonomy" id="1169474"/>
    <lineage>
        <taxon>Eukaryota</taxon>
        <taxon>Sar</taxon>
        <taxon>Alveolata</taxon>
        <taxon>Colpodellida</taxon>
        <taxon>Chromeraceae</taxon>
        <taxon>Chromera</taxon>
    </lineage>
</organism>
<dbReference type="VEuPathDB" id="CryptoDB:Cvel_5425"/>
<feature type="compositionally biased region" description="Pro residues" evidence="1">
    <location>
        <begin position="94"/>
        <end position="105"/>
    </location>
</feature>
<feature type="compositionally biased region" description="Pro residues" evidence="1">
    <location>
        <begin position="171"/>
        <end position="180"/>
    </location>
</feature>
<name>A0A0G4GZ95_9ALVE</name>
<dbReference type="Gene3D" id="3.10.20.90">
    <property type="entry name" value="Phosphatidylinositol 3-kinase Catalytic Subunit, Chain A, domain 1"/>
    <property type="match status" value="1"/>
</dbReference>
<dbReference type="GO" id="GO:0031593">
    <property type="term" value="F:polyubiquitin modification-dependent protein binding"/>
    <property type="evidence" value="ECO:0007669"/>
    <property type="project" value="TreeGrafter"/>
</dbReference>
<gene>
    <name evidence="3" type="ORF">Cvel_5425</name>
</gene>
<feature type="region of interest" description="Disordered" evidence="1">
    <location>
        <begin position="80"/>
        <end position="358"/>
    </location>
</feature>
<dbReference type="SMART" id="SM00213">
    <property type="entry name" value="UBQ"/>
    <property type="match status" value="1"/>
</dbReference>
<feature type="compositionally biased region" description="Polar residues" evidence="1">
    <location>
        <begin position="146"/>
        <end position="158"/>
    </location>
</feature>
<feature type="region of interest" description="Disordered" evidence="1">
    <location>
        <begin position="486"/>
        <end position="510"/>
    </location>
</feature>
<dbReference type="GO" id="GO:0071818">
    <property type="term" value="C:BAT3 complex"/>
    <property type="evidence" value="ECO:0007669"/>
    <property type="project" value="TreeGrafter"/>
</dbReference>
<dbReference type="SUPFAM" id="SSF54236">
    <property type="entry name" value="Ubiquitin-like"/>
    <property type="match status" value="1"/>
</dbReference>
<dbReference type="Pfam" id="PF00240">
    <property type="entry name" value="ubiquitin"/>
    <property type="match status" value="1"/>
</dbReference>
<dbReference type="GO" id="GO:0051787">
    <property type="term" value="F:misfolded protein binding"/>
    <property type="evidence" value="ECO:0007669"/>
    <property type="project" value="TreeGrafter"/>
</dbReference>
<feature type="region of interest" description="Disordered" evidence="1">
    <location>
        <begin position="390"/>
        <end position="460"/>
    </location>
</feature>
<dbReference type="InterPro" id="IPR029071">
    <property type="entry name" value="Ubiquitin-like_domsf"/>
</dbReference>
<feature type="compositionally biased region" description="Basic and acidic residues" evidence="1">
    <location>
        <begin position="402"/>
        <end position="411"/>
    </location>
</feature>